<gene>
    <name evidence="8" type="ORF">C4K46_06480</name>
</gene>
<dbReference type="InterPro" id="IPR011006">
    <property type="entry name" value="CheY-like_superfamily"/>
</dbReference>
<dbReference type="SUPFAM" id="SSF46894">
    <property type="entry name" value="C-terminal effector domain of the bipartite response regulators"/>
    <property type="match status" value="1"/>
</dbReference>
<dbReference type="PRINTS" id="PR00038">
    <property type="entry name" value="HTHLUXR"/>
</dbReference>
<comment type="caution">
    <text evidence="8">The sequence shown here is derived from an EMBL/GenBank/DDBJ whole genome shotgun (WGS) entry which is preliminary data.</text>
</comment>
<protein>
    <submittedName>
        <fullName evidence="8">DNA-binding response regulator</fullName>
    </submittedName>
</protein>
<evidence type="ECO:0000259" key="7">
    <source>
        <dbReference type="PROSITE" id="PS50110"/>
    </source>
</evidence>
<dbReference type="SMART" id="SM00421">
    <property type="entry name" value="HTH_LUXR"/>
    <property type="match status" value="1"/>
</dbReference>
<dbReference type="InterPro" id="IPR000792">
    <property type="entry name" value="Tscrpt_reg_LuxR_C"/>
</dbReference>
<dbReference type="CDD" id="cd06170">
    <property type="entry name" value="LuxR_C_like"/>
    <property type="match status" value="1"/>
</dbReference>
<dbReference type="RefSeq" id="WP_209628083.1">
    <property type="nucleotide sequence ID" value="NZ_PRDG01000003.1"/>
</dbReference>
<organism evidence="8 9">
    <name type="scientific">Streptococcus oricebi</name>
    <dbReference type="NCBI Taxonomy" id="1547447"/>
    <lineage>
        <taxon>Bacteria</taxon>
        <taxon>Bacillati</taxon>
        <taxon>Bacillota</taxon>
        <taxon>Bacilli</taxon>
        <taxon>Lactobacillales</taxon>
        <taxon>Streptococcaceae</taxon>
        <taxon>Streptococcus</taxon>
    </lineage>
</organism>
<keyword evidence="2" id="KW-0805">Transcription regulation</keyword>
<keyword evidence="1 5" id="KW-0597">Phosphoprotein</keyword>
<evidence type="ECO:0000313" key="8">
    <source>
        <dbReference type="EMBL" id="MBP2623587.1"/>
    </source>
</evidence>
<dbReference type="Proteomes" id="UP001519296">
    <property type="component" value="Unassembled WGS sequence"/>
</dbReference>
<dbReference type="Pfam" id="PF00196">
    <property type="entry name" value="GerE"/>
    <property type="match status" value="1"/>
</dbReference>
<keyword evidence="4" id="KW-0804">Transcription</keyword>
<feature type="modified residue" description="4-aspartylphosphate" evidence="5">
    <location>
        <position position="54"/>
    </location>
</feature>
<keyword evidence="9" id="KW-1185">Reference proteome</keyword>
<dbReference type="Pfam" id="PF00072">
    <property type="entry name" value="Response_reg"/>
    <property type="match status" value="1"/>
</dbReference>
<feature type="domain" description="HTH luxR-type" evidence="6">
    <location>
        <begin position="150"/>
        <end position="215"/>
    </location>
</feature>
<evidence type="ECO:0000256" key="5">
    <source>
        <dbReference type="PROSITE-ProRule" id="PRU00169"/>
    </source>
</evidence>
<keyword evidence="3 8" id="KW-0238">DNA-binding</keyword>
<dbReference type="SMART" id="SM00448">
    <property type="entry name" value="REC"/>
    <property type="match status" value="1"/>
</dbReference>
<dbReference type="SUPFAM" id="SSF52172">
    <property type="entry name" value="CheY-like"/>
    <property type="match status" value="1"/>
</dbReference>
<dbReference type="PANTHER" id="PTHR43214">
    <property type="entry name" value="TWO-COMPONENT RESPONSE REGULATOR"/>
    <property type="match status" value="1"/>
</dbReference>
<dbReference type="PROSITE" id="PS50110">
    <property type="entry name" value="RESPONSE_REGULATORY"/>
    <property type="match status" value="1"/>
</dbReference>
<evidence type="ECO:0000259" key="6">
    <source>
        <dbReference type="PROSITE" id="PS50043"/>
    </source>
</evidence>
<dbReference type="GO" id="GO:0003677">
    <property type="term" value="F:DNA binding"/>
    <property type="evidence" value="ECO:0007669"/>
    <property type="project" value="UniProtKB-KW"/>
</dbReference>
<accession>A0ABS5B425</accession>
<feature type="domain" description="Response regulatory" evidence="7">
    <location>
        <begin position="3"/>
        <end position="119"/>
    </location>
</feature>
<dbReference type="CDD" id="cd17535">
    <property type="entry name" value="REC_NarL-like"/>
    <property type="match status" value="1"/>
</dbReference>
<dbReference type="InterPro" id="IPR016032">
    <property type="entry name" value="Sig_transdc_resp-reg_C-effctor"/>
</dbReference>
<dbReference type="InterPro" id="IPR058245">
    <property type="entry name" value="NreC/VraR/RcsB-like_REC"/>
</dbReference>
<dbReference type="PROSITE" id="PS50043">
    <property type="entry name" value="HTH_LUXR_2"/>
    <property type="match status" value="1"/>
</dbReference>
<evidence type="ECO:0000256" key="2">
    <source>
        <dbReference type="ARBA" id="ARBA00023015"/>
    </source>
</evidence>
<evidence type="ECO:0000256" key="1">
    <source>
        <dbReference type="ARBA" id="ARBA00022553"/>
    </source>
</evidence>
<name>A0ABS5B425_9STRE</name>
<evidence type="ECO:0000256" key="3">
    <source>
        <dbReference type="ARBA" id="ARBA00023125"/>
    </source>
</evidence>
<proteinExistence type="predicted"/>
<evidence type="ECO:0000256" key="4">
    <source>
        <dbReference type="ARBA" id="ARBA00023163"/>
    </source>
</evidence>
<dbReference type="Gene3D" id="3.40.50.2300">
    <property type="match status" value="1"/>
</dbReference>
<dbReference type="InterPro" id="IPR039420">
    <property type="entry name" value="WalR-like"/>
</dbReference>
<sequence>MIKVLIADDQALIRESLQIILSAHTSLEVVGTVADGKEVLEKIPQLRPDVILMDIRMPVMDGVLCTKAVKEQYPDIKIIILTTFDDDDFIFSALKYGASGYMLKGVSTEELYQAIQTVYKGGAMINPNIASKVFKIFSQMAQSNFAISVQEENVAEMSQTEWRIIQQVGFGVSNKEIASKLFLSEGTVRNYLSTILAKLNLRDRTQLAIWAVQTGVTTRDFSKENDK</sequence>
<dbReference type="InterPro" id="IPR001789">
    <property type="entry name" value="Sig_transdc_resp-reg_receiver"/>
</dbReference>
<evidence type="ECO:0000313" key="9">
    <source>
        <dbReference type="Proteomes" id="UP001519296"/>
    </source>
</evidence>
<reference evidence="8 9" key="1">
    <citation type="submission" date="2018-02" db="EMBL/GenBank/DDBJ databases">
        <title>Draft genome sequence of Streptococcus oricebi CCUG 70868T type strain.</title>
        <authorList>
            <person name="Mendez V."/>
            <person name="Salva-Serra F."/>
            <person name="Jaen-Luchoro D."/>
            <person name="Gonzales-Siles L."/>
            <person name="Karlsson R."/>
            <person name="Engstrom-Jakobsson H."/>
            <person name="Busquets A."/>
            <person name="Gomila M."/>
            <person name="Pineiro-Iglesias B."/>
            <person name="Bennasar-Figueras A."/>
            <person name="Seeger M."/>
            <person name="Moore E."/>
        </authorList>
    </citation>
    <scope>NUCLEOTIDE SEQUENCE [LARGE SCALE GENOMIC DNA]</scope>
    <source>
        <strain evidence="8 9">CCUG 70868</strain>
    </source>
</reference>
<dbReference type="EMBL" id="PRDG01000003">
    <property type="protein sequence ID" value="MBP2623587.1"/>
    <property type="molecule type" value="Genomic_DNA"/>
</dbReference>
<dbReference type="PANTHER" id="PTHR43214:SF40">
    <property type="entry name" value="TRANSCRIPTIONAL REGULATORY PROTEIN LNRK"/>
    <property type="match status" value="1"/>
</dbReference>